<accession>G8RUY1</accession>
<dbReference type="eggNOG" id="COG0657">
    <property type="taxonomic scope" value="Bacteria"/>
</dbReference>
<dbReference type="HOGENOM" id="CLU_048058_0_0_11"/>
<evidence type="ECO:0000256" key="1">
    <source>
        <dbReference type="ARBA" id="ARBA00022801"/>
    </source>
</evidence>
<dbReference type="PANTHER" id="PTHR48081">
    <property type="entry name" value="AB HYDROLASE SUPERFAMILY PROTEIN C4A8.06C"/>
    <property type="match status" value="1"/>
</dbReference>
<dbReference type="GO" id="GO:0016787">
    <property type="term" value="F:hydrolase activity"/>
    <property type="evidence" value="ECO:0007669"/>
    <property type="project" value="UniProtKB-KW"/>
</dbReference>
<dbReference type="SUPFAM" id="SSF53474">
    <property type="entry name" value="alpha/beta-Hydrolases"/>
    <property type="match status" value="1"/>
</dbReference>
<dbReference type="Proteomes" id="UP000005442">
    <property type="component" value="Chromosome"/>
</dbReference>
<dbReference type="Pfam" id="PF20434">
    <property type="entry name" value="BD-FAE"/>
    <property type="match status" value="1"/>
</dbReference>
<dbReference type="InterPro" id="IPR029058">
    <property type="entry name" value="AB_hydrolase_fold"/>
</dbReference>
<dbReference type="PROSITE" id="PS00122">
    <property type="entry name" value="CARBOXYLESTERASE_B_1"/>
    <property type="match status" value="1"/>
</dbReference>
<evidence type="ECO:0000313" key="3">
    <source>
        <dbReference type="EMBL" id="AEV76721.1"/>
    </source>
</evidence>
<name>G8RUY1_MYCRN</name>
<evidence type="ECO:0000259" key="2">
    <source>
        <dbReference type="Pfam" id="PF20434"/>
    </source>
</evidence>
<feature type="domain" description="BD-FAE-like" evidence="2">
    <location>
        <begin position="138"/>
        <end position="334"/>
    </location>
</feature>
<protein>
    <submittedName>
        <fullName evidence="3">Esterase/lipase</fullName>
    </submittedName>
</protein>
<dbReference type="InterPro" id="IPR019826">
    <property type="entry name" value="Carboxylesterase_B_AS"/>
</dbReference>
<sequence length="386" mass="41652">MRWLLRASPSDVMLATSAAVASLPVVGRHVQRAGSFAAMGVWGGRYAGDFAEATRRRLAPDTSGIRKRERGMTNGAVVGALSAFVPQADFADTPHEPVQLPPLLRASTHRRAIYKSTVQYGPLPSQVLDVWRSKDLPSEPAPVLVFVPGGGWIHGSRRMQGYALMSHLASQGWVCLSIDYRVAPKSPWPAHLIDVKTAVSWAREHANEFGGDRNFIAIAGASAGGHLAALAGLTANDTPAEFGIPVAANTSVDAVVSLYGRYDWEDRSTPERERFMDFLERVVVAGTAARYPDVFRQASPIGLVHRNAPPFFVVHGTADWIIPVDQAQSFVERLRSVSESAVCYLELPGAGHAFDLVDGTRTGPAVAAVGLFLNQVRRNSLLTKAV</sequence>
<gene>
    <name evidence="3" type="ordered locus">MycrhN_6263</name>
</gene>
<dbReference type="EMBL" id="CP003169">
    <property type="protein sequence ID" value="AEV76721.1"/>
    <property type="molecule type" value="Genomic_DNA"/>
</dbReference>
<organism evidence="3 4">
    <name type="scientific">Mycolicibacterium rhodesiae (strain NBB3)</name>
    <name type="common">Mycobacterium rhodesiae</name>
    <dbReference type="NCBI Taxonomy" id="710685"/>
    <lineage>
        <taxon>Bacteria</taxon>
        <taxon>Bacillati</taxon>
        <taxon>Actinomycetota</taxon>
        <taxon>Actinomycetes</taxon>
        <taxon>Mycobacteriales</taxon>
        <taxon>Mycobacteriaceae</taxon>
        <taxon>Mycolicibacterium</taxon>
    </lineage>
</organism>
<dbReference type="Gene3D" id="3.40.50.1820">
    <property type="entry name" value="alpha/beta hydrolase"/>
    <property type="match status" value="1"/>
</dbReference>
<evidence type="ECO:0000313" key="4">
    <source>
        <dbReference type="Proteomes" id="UP000005442"/>
    </source>
</evidence>
<proteinExistence type="predicted"/>
<keyword evidence="1" id="KW-0378">Hydrolase</keyword>
<dbReference type="KEGG" id="mrh:MycrhN_6263"/>
<dbReference type="STRING" id="710685.MycrhN_6263"/>
<dbReference type="InterPro" id="IPR049492">
    <property type="entry name" value="BD-FAE-like_dom"/>
</dbReference>
<dbReference type="InterPro" id="IPR050300">
    <property type="entry name" value="GDXG_lipolytic_enzyme"/>
</dbReference>
<dbReference type="PATRIC" id="fig|710685.3.peg.6289"/>
<dbReference type="PANTHER" id="PTHR48081:SF33">
    <property type="entry name" value="KYNURENINE FORMAMIDASE"/>
    <property type="match status" value="1"/>
</dbReference>
<dbReference type="AlphaFoldDB" id="G8RUY1"/>
<keyword evidence="4" id="KW-1185">Reference proteome</keyword>
<reference evidence="3 4" key="1">
    <citation type="submission" date="2011-12" db="EMBL/GenBank/DDBJ databases">
        <title>Complete sequence of Mycobacterium rhodesiae NBB3.</title>
        <authorList>
            <consortium name="US DOE Joint Genome Institute"/>
            <person name="Lucas S."/>
            <person name="Han J."/>
            <person name="Lapidus A."/>
            <person name="Cheng J.-F."/>
            <person name="Goodwin L."/>
            <person name="Pitluck S."/>
            <person name="Peters L."/>
            <person name="Mikhailova N."/>
            <person name="Gu W."/>
            <person name="Detter J.C."/>
            <person name="Han C."/>
            <person name="Tapia R."/>
            <person name="Land M."/>
            <person name="Hauser L."/>
            <person name="Kyrpides N."/>
            <person name="Ivanova N."/>
            <person name="Pagani I."/>
            <person name="Mattes T."/>
            <person name="Holmes A."/>
            <person name="Rutledge P."/>
            <person name="Paulsen I."/>
            <person name="Coleman N."/>
            <person name="Woyke T."/>
        </authorList>
    </citation>
    <scope>NUCLEOTIDE SEQUENCE [LARGE SCALE GENOMIC DNA]</scope>
    <source>
        <strain evidence="3 4">NBB3</strain>
    </source>
</reference>